<dbReference type="Proteomes" id="UP000436006">
    <property type="component" value="Unassembled WGS sequence"/>
</dbReference>
<name>A0A7K1SHQ8_9BACT</name>
<evidence type="ECO:0000313" key="3">
    <source>
        <dbReference type="Proteomes" id="UP000436006"/>
    </source>
</evidence>
<sequence>MQTTHLISVRDFCVHHHVEITFVETLADNGLIETTIVEQTTYVQPEQVGRLEKFVRLHQDLAIHADDLDVVSDLLDRMEYLQQQLAQLQNRLVFYESSNH</sequence>
<dbReference type="EMBL" id="WPIN01000010">
    <property type="protein sequence ID" value="MVM33351.1"/>
    <property type="molecule type" value="Genomic_DNA"/>
</dbReference>
<evidence type="ECO:0000313" key="2">
    <source>
        <dbReference type="EMBL" id="MVM33351.1"/>
    </source>
</evidence>
<keyword evidence="1" id="KW-0175">Coiled coil</keyword>
<feature type="coiled-coil region" evidence="1">
    <location>
        <begin position="71"/>
        <end position="98"/>
    </location>
</feature>
<dbReference type="Gene3D" id="1.10.1660.10">
    <property type="match status" value="1"/>
</dbReference>
<dbReference type="RefSeq" id="WP_157588063.1">
    <property type="nucleotide sequence ID" value="NZ_WPIN01000010.1"/>
</dbReference>
<proteinExistence type="predicted"/>
<accession>A0A7K1SHQ8</accession>
<organism evidence="2 3">
    <name type="scientific">Spirosoma arboris</name>
    <dbReference type="NCBI Taxonomy" id="2682092"/>
    <lineage>
        <taxon>Bacteria</taxon>
        <taxon>Pseudomonadati</taxon>
        <taxon>Bacteroidota</taxon>
        <taxon>Cytophagia</taxon>
        <taxon>Cytophagales</taxon>
        <taxon>Cytophagaceae</taxon>
        <taxon>Spirosoma</taxon>
    </lineage>
</organism>
<gene>
    <name evidence="2" type="ORF">GO755_25145</name>
</gene>
<protein>
    <recommendedName>
        <fullName evidence="4">MerR family transcriptional regulator</fullName>
    </recommendedName>
</protein>
<keyword evidence="3" id="KW-1185">Reference proteome</keyword>
<dbReference type="Pfam" id="PF13591">
    <property type="entry name" value="MerR_2"/>
    <property type="match status" value="1"/>
</dbReference>
<dbReference type="AlphaFoldDB" id="A0A7K1SHQ8"/>
<reference evidence="2 3" key="1">
    <citation type="submission" date="2019-12" db="EMBL/GenBank/DDBJ databases">
        <title>Spirosoma sp. HMF4905 genome sequencing and assembly.</title>
        <authorList>
            <person name="Kang H."/>
            <person name="Cha I."/>
            <person name="Kim H."/>
            <person name="Joh K."/>
        </authorList>
    </citation>
    <scope>NUCLEOTIDE SEQUENCE [LARGE SCALE GENOMIC DNA]</scope>
    <source>
        <strain evidence="2 3">HMF4905</strain>
    </source>
</reference>
<comment type="caution">
    <text evidence="2">The sequence shown here is derived from an EMBL/GenBank/DDBJ whole genome shotgun (WGS) entry which is preliminary data.</text>
</comment>
<evidence type="ECO:0008006" key="4">
    <source>
        <dbReference type="Google" id="ProtNLM"/>
    </source>
</evidence>
<evidence type="ECO:0000256" key="1">
    <source>
        <dbReference type="SAM" id="Coils"/>
    </source>
</evidence>